<feature type="region of interest" description="Disordered" evidence="1">
    <location>
        <begin position="266"/>
        <end position="299"/>
    </location>
</feature>
<protein>
    <recommendedName>
        <fullName evidence="2">Insertion element IS402-like domain-containing protein</fullName>
    </recommendedName>
</protein>
<name>A0A518K264_9BACT</name>
<proteinExistence type="predicted"/>
<reference evidence="3 4" key="1">
    <citation type="submission" date="2019-02" db="EMBL/GenBank/DDBJ databases">
        <title>Deep-cultivation of Planctomycetes and their phenomic and genomic characterization uncovers novel biology.</title>
        <authorList>
            <person name="Wiegand S."/>
            <person name="Jogler M."/>
            <person name="Boedeker C."/>
            <person name="Pinto D."/>
            <person name="Vollmers J."/>
            <person name="Rivas-Marin E."/>
            <person name="Kohn T."/>
            <person name="Peeters S.H."/>
            <person name="Heuer A."/>
            <person name="Rast P."/>
            <person name="Oberbeckmann S."/>
            <person name="Bunk B."/>
            <person name="Jeske O."/>
            <person name="Meyerdierks A."/>
            <person name="Storesund J.E."/>
            <person name="Kallscheuer N."/>
            <person name="Luecker S."/>
            <person name="Lage O.M."/>
            <person name="Pohl T."/>
            <person name="Merkel B.J."/>
            <person name="Hornburger P."/>
            <person name="Mueller R.-W."/>
            <person name="Bruemmer F."/>
            <person name="Labrenz M."/>
            <person name="Spormann A.M."/>
            <person name="Op den Camp H."/>
            <person name="Overmann J."/>
            <person name="Amann R."/>
            <person name="Jetten M.S.M."/>
            <person name="Mascher T."/>
            <person name="Medema M.H."/>
            <person name="Devos D.P."/>
            <person name="Kaster A.-K."/>
            <person name="Ovreas L."/>
            <person name="Rohde M."/>
            <person name="Galperin M.Y."/>
            <person name="Jogler C."/>
        </authorList>
    </citation>
    <scope>NUCLEOTIDE SEQUENCE [LARGE SCALE GENOMIC DNA]</scope>
    <source>
        <strain evidence="3 4">Spa11</strain>
    </source>
</reference>
<feature type="domain" description="Insertion element IS402-like" evidence="2">
    <location>
        <begin position="8"/>
        <end position="83"/>
    </location>
</feature>
<dbReference type="PANTHER" id="PTHR46637:SF1">
    <property type="entry name" value="BLL5188 PROTEIN"/>
    <property type="match status" value="1"/>
</dbReference>
<gene>
    <name evidence="3" type="ORF">Spa11_00730</name>
</gene>
<dbReference type="InterPro" id="IPR052909">
    <property type="entry name" value="Transposase_6_like"/>
</dbReference>
<dbReference type="Pfam" id="PF13340">
    <property type="entry name" value="DUF4096"/>
    <property type="match status" value="1"/>
</dbReference>
<dbReference type="KEGG" id="bmei:Spa11_00730"/>
<accession>A0A518K264</accession>
<evidence type="ECO:0000313" key="4">
    <source>
        <dbReference type="Proteomes" id="UP000316426"/>
    </source>
</evidence>
<keyword evidence="4" id="KW-1185">Reference proteome</keyword>
<dbReference type="Proteomes" id="UP000316426">
    <property type="component" value="Chromosome"/>
</dbReference>
<dbReference type="RefSeq" id="WP_197529627.1">
    <property type="nucleotide sequence ID" value="NZ_CP036349.1"/>
</dbReference>
<dbReference type="InterPro" id="IPR025161">
    <property type="entry name" value="IS402-like_dom"/>
</dbReference>
<dbReference type="EMBL" id="CP036349">
    <property type="protein sequence ID" value="QDV71904.1"/>
    <property type="molecule type" value="Genomic_DNA"/>
</dbReference>
<evidence type="ECO:0000313" key="3">
    <source>
        <dbReference type="EMBL" id="QDV71904.1"/>
    </source>
</evidence>
<evidence type="ECO:0000259" key="2">
    <source>
        <dbReference type="Pfam" id="PF13340"/>
    </source>
</evidence>
<organism evidence="3 4">
    <name type="scientific">Botrimarina mediterranea</name>
    <dbReference type="NCBI Taxonomy" id="2528022"/>
    <lineage>
        <taxon>Bacteria</taxon>
        <taxon>Pseudomonadati</taxon>
        <taxon>Planctomycetota</taxon>
        <taxon>Planctomycetia</taxon>
        <taxon>Pirellulales</taxon>
        <taxon>Lacipirellulaceae</taxon>
        <taxon>Botrimarina</taxon>
    </lineage>
</organism>
<dbReference type="PANTHER" id="PTHR46637">
    <property type="entry name" value="TIS1421-TRANSPOSASE PROTEIN A"/>
    <property type="match status" value="1"/>
</dbReference>
<feature type="compositionally biased region" description="Low complexity" evidence="1">
    <location>
        <begin position="275"/>
        <end position="289"/>
    </location>
</feature>
<evidence type="ECO:0000256" key="1">
    <source>
        <dbReference type="SAM" id="MobiDB-lite"/>
    </source>
</evidence>
<sequence length="336" mass="37525">MVASRMPEEFFVELKAHLPPVLRAGPRGGRPRVAHRTVMKVLWWVLATGSRWEEVPPVMGCSGRTAHRSLRAWEELGVWDRLHMYLLRRLRKAGELEHATVVVDSVTVRAFGGGDRSGPSLVDRRKPSSRQTLLANGNGMPLAIRTAEASRNRGDGPRRCRELLGAKVTTIPDAVEAPGDHTAESTTSGDCLNCQSKRQRSIELQPAHGVPTRLALSIRRRDQLPIHVIGVAMRDNLVAIRGVIALLRTDTRRLFETRSREYGLAPELDSTPKETLNALSNPSLSSAPTGLRGNTIPTGRRPLGLLQRVVFEAPSRDINWHPLRGHFRYNRKRYDK</sequence>
<dbReference type="AlphaFoldDB" id="A0A518K264"/>